<evidence type="ECO:0000313" key="3">
    <source>
        <dbReference type="EMBL" id="SBW09066.1"/>
    </source>
</evidence>
<dbReference type="InterPro" id="IPR027417">
    <property type="entry name" value="P-loop_NTPase"/>
</dbReference>
<dbReference type="AlphaFoldDB" id="A0A212KBK9"/>
<dbReference type="PANTHER" id="PTHR43681:SF1">
    <property type="entry name" value="SARCALUMENIN"/>
    <property type="match status" value="1"/>
</dbReference>
<proteinExistence type="predicted"/>
<keyword evidence="1" id="KW-0175">Coiled coil</keyword>
<dbReference type="Pfam" id="PF00350">
    <property type="entry name" value="Dynamin_N"/>
    <property type="match status" value="1"/>
</dbReference>
<accession>A0A212KBK9</accession>
<feature type="coiled-coil region" evidence="1">
    <location>
        <begin position="351"/>
        <end position="400"/>
    </location>
</feature>
<dbReference type="Gene3D" id="3.40.50.300">
    <property type="entry name" value="P-loop containing nucleotide triphosphate hydrolases"/>
    <property type="match status" value="1"/>
</dbReference>
<feature type="coiled-coil region" evidence="1">
    <location>
        <begin position="535"/>
        <end position="570"/>
    </location>
</feature>
<dbReference type="PANTHER" id="PTHR43681">
    <property type="entry name" value="TRANSMEMBRANE GTPASE FZO"/>
    <property type="match status" value="1"/>
</dbReference>
<dbReference type="EMBL" id="FLUN01000001">
    <property type="protein sequence ID" value="SBW09066.1"/>
    <property type="molecule type" value="Genomic_DNA"/>
</dbReference>
<evidence type="ECO:0000259" key="2">
    <source>
        <dbReference type="Pfam" id="PF00350"/>
    </source>
</evidence>
<gene>
    <name evidence="3" type="ORF">KL86CLO1_12571</name>
</gene>
<dbReference type="SUPFAM" id="SSF52540">
    <property type="entry name" value="P-loop containing nucleoside triphosphate hydrolases"/>
    <property type="match status" value="1"/>
</dbReference>
<evidence type="ECO:0000256" key="1">
    <source>
        <dbReference type="SAM" id="Coils"/>
    </source>
</evidence>
<reference evidence="3" key="1">
    <citation type="submission" date="2016-04" db="EMBL/GenBank/DDBJ databases">
        <authorList>
            <person name="Evans L.H."/>
            <person name="Alamgir A."/>
            <person name="Owens N."/>
            <person name="Weber N.D."/>
            <person name="Virtaneva K."/>
            <person name="Barbian K."/>
            <person name="Babar A."/>
            <person name="Rosenke K."/>
        </authorList>
    </citation>
    <scope>NUCLEOTIDE SEQUENCE</scope>
    <source>
        <strain evidence="3">86</strain>
    </source>
</reference>
<organism evidence="3">
    <name type="scientific">uncultured Eubacteriales bacterium</name>
    <dbReference type="NCBI Taxonomy" id="172733"/>
    <lineage>
        <taxon>Bacteria</taxon>
        <taxon>Bacillati</taxon>
        <taxon>Bacillota</taxon>
        <taxon>Clostridia</taxon>
        <taxon>Eubacteriales</taxon>
        <taxon>environmental samples</taxon>
    </lineage>
</organism>
<protein>
    <recommendedName>
        <fullName evidence="2">Dynamin N-terminal domain-containing protein</fullName>
    </recommendedName>
</protein>
<sequence>MISAGEGSCVELNFTSIEETIGEILDDLRAMRQEENFRKTLGSSAVEGIRKGESDLHKRLSGPFLLVVAGDFKRGKSTLINALLRRRAVPTAVTPETATINHLFYSAVPAVRALLKNGRQVALSREELSRDRLTEVMRHLPAEIDQVEIYEDAELLKQLSIVDTPGVGELLREFDERVAQALARADAIVYVVSAKAPLSLTEQQFLSACVVPNSFSRLLVALNLSDCLETPENITKVKNLVSERVRLFYPNSEVFAVSALDEVCRIEGLDRPEPDLSEGLEHGFEALCSALESDILLQKDIIRAGRCIAMTRALLRDLEARVRLTRNSFEAGREQLTASGMEFERQNTALLDSMERRRATLAADVSEMKGEARGWMNEFMARFKEEILGLRNTAEVAQLERYFQFYLADLLKSALLACVERHRKDLADRLETEAKSFAGELSQSVFGGISAQIGDCITDISWTGVDATLFAANIVSTQIPELAGVMILGQAIAGFVRQRVIREKQKDFLGPVLEGFDLLTVSVQEQVGNIYDRLLKETEDKLAQLYQHQLELSRETIEQAEKTVSEENLRTEEVFRYLDSVGVRLADMQGLLEQYD</sequence>
<dbReference type="InterPro" id="IPR045063">
    <property type="entry name" value="Dynamin_N"/>
</dbReference>
<feature type="domain" description="Dynamin N-terminal" evidence="2">
    <location>
        <begin position="66"/>
        <end position="214"/>
    </location>
</feature>
<dbReference type="InterPro" id="IPR051943">
    <property type="entry name" value="TRAFAC_Dynamin-like_GTPase"/>
</dbReference>
<name>A0A212KBK9_9FIRM</name>